<keyword evidence="3" id="KW-1185">Reference proteome</keyword>
<dbReference type="GO" id="GO:0005975">
    <property type="term" value="P:carbohydrate metabolic process"/>
    <property type="evidence" value="ECO:0007669"/>
    <property type="project" value="InterPro"/>
</dbReference>
<dbReference type="RefSeq" id="WP_141163030.1">
    <property type="nucleotide sequence ID" value="NZ_VHQG01000002.1"/>
</dbReference>
<dbReference type="InterPro" id="IPR004879">
    <property type="entry name" value="Ssp411-like_TRX"/>
</dbReference>
<evidence type="ECO:0000259" key="1">
    <source>
        <dbReference type="Pfam" id="PF03190"/>
    </source>
</evidence>
<dbReference type="SUPFAM" id="SSF52833">
    <property type="entry name" value="Thioredoxin-like"/>
    <property type="match status" value="1"/>
</dbReference>
<evidence type="ECO:0000313" key="3">
    <source>
        <dbReference type="Proteomes" id="UP000316252"/>
    </source>
</evidence>
<dbReference type="InterPro" id="IPR008928">
    <property type="entry name" value="6-hairpin_glycosidase_sf"/>
</dbReference>
<name>A0A506Y246_9MICO</name>
<dbReference type="PANTHER" id="PTHR42899:SF1">
    <property type="entry name" value="SPERMATOGENESIS-ASSOCIATED PROTEIN 20"/>
    <property type="match status" value="1"/>
</dbReference>
<comment type="caution">
    <text evidence="2">The sequence shown here is derived from an EMBL/GenBank/DDBJ whole genome shotgun (WGS) entry which is preliminary data.</text>
</comment>
<dbReference type="AlphaFoldDB" id="A0A506Y246"/>
<dbReference type="OrthoDB" id="9762614at2"/>
<dbReference type="InterPro" id="IPR024705">
    <property type="entry name" value="Ssp411"/>
</dbReference>
<feature type="domain" description="Spermatogenesis-associated protein 20-like TRX" evidence="1">
    <location>
        <begin position="4"/>
        <end position="164"/>
    </location>
</feature>
<dbReference type="InterPro" id="IPR036249">
    <property type="entry name" value="Thioredoxin-like_sf"/>
</dbReference>
<dbReference type="SUPFAM" id="SSF48208">
    <property type="entry name" value="Six-hairpin glycosidases"/>
    <property type="match status" value="1"/>
</dbReference>
<gene>
    <name evidence="2" type="ORF">FJ657_07245</name>
</gene>
<dbReference type="Pfam" id="PF03190">
    <property type="entry name" value="Thioredox_DsbH"/>
    <property type="match status" value="1"/>
</dbReference>
<proteinExistence type="predicted"/>
<dbReference type="Proteomes" id="UP000316252">
    <property type="component" value="Unassembled WGS sequence"/>
</dbReference>
<sequence>MAGDRLAEALSPYLRAHAGNPVDWWPWGEEAFAEAERRDVPVLVSIGYSTCHWCHVMARESFSDPAIAAVLRDGFVAIKVDREEHPEVDASYLAAASAFTPQLGWPLTVFTTPRGRVFYAGTYFPPEPRSGVPAFGQVLGAVSEAFRERRAEVETSAAAVAEAVRASVPPEAAESAGAAAGETQLAAAAAALAAHEDTAFGGFGGAPKFPVAPVLLFLDGRADAGDSAAVALARRTLHAMAASPLRDPVEGGFFRYAVQRDWSEPHYERMLTDNALLLDLATRLAVDGVGDGDGEAAGDSAAGDPVAREVAEGVAGFLLDVLRRPDGRFGAAQDSESDVDGVRSEGGYYARDAAGRARLTPPAIDDKSVTGWNGLAIGALAEAGLRLGRPAWIRAARDAADAVLPGATDERGVLRRAAAGDHLSDAVATLEDVGLLAGGLLRLAAALAAGPLLEAEPTLVAEPDPVPDDHIPSSADPARYLTRAREELERCRRDGEIVPPYGADPVLAGRGLDLALDLGEGASPSGRSAVADAALRLYALTGDREHARLAELALAPAVDPALAAPISFGAALHALDRLSRPLAQLVIVLPDEPHDDDRALLARARRWRARGGALVVVAARDVDRLVELGFELLAARSLRAGRATAYLCEHFACALPVTTAPELDALLGP</sequence>
<protein>
    <submittedName>
        <fullName evidence="2">Thioredoxin domain-containing protein</fullName>
    </submittedName>
</protein>
<dbReference type="PANTHER" id="PTHR42899">
    <property type="entry name" value="SPERMATOGENESIS-ASSOCIATED PROTEIN 20"/>
    <property type="match status" value="1"/>
</dbReference>
<dbReference type="CDD" id="cd02955">
    <property type="entry name" value="SSP411"/>
    <property type="match status" value="1"/>
</dbReference>
<dbReference type="EMBL" id="VHQG01000002">
    <property type="protein sequence ID" value="TPW75670.1"/>
    <property type="molecule type" value="Genomic_DNA"/>
</dbReference>
<accession>A0A506Y246</accession>
<reference evidence="2 3" key="1">
    <citation type="submission" date="2019-06" db="EMBL/GenBank/DDBJ databases">
        <authorList>
            <person name="Li F."/>
        </authorList>
    </citation>
    <scope>NUCLEOTIDE SEQUENCE [LARGE SCALE GENOMIC DNA]</scope>
    <source>
        <strain evidence="2 3">10F1D-1</strain>
    </source>
</reference>
<organism evidence="2 3">
    <name type="scientific">Schumannella soli</name>
    <dbReference type="NCBI Taxonomy" id="2590779"/>
    <lineage>
        <taxon>Bacteria</taxon>
        <taxon>Bacillati</taxon>
        <taxon>Actinomycetota</taxon>
        <taxon>Actinomycetes</taxon>
        <taxon>Micrococcales</taxon>
        <taxon>Microbacteriaceae</taxon>
        <taxon>Schumannella</taxon>
    </lineage>
</organism>
<dbReference type="PIRSF" id="PIRSF006402">
    <property type="entry name" value="UCP006402_thioredoxin"/>
    <property type="match status" value="1"/>
</dbReference>
<dbReference type="Gene3D" id="3.40.30.10">
    <property type="entry name" value="Glutaredoxin"/>
    <property type="match status" value="1"/>
</dbReference>
<evidence type="ECO:0000313" key="2">
    <source>
        <dbReference type="EMBL" id="TPW75670.1"/>
    </source>
</evidence>